<evidence type="ECO:0000259" key="1">
    <source>
        <dbReference type="Pfam" id="PF21787"/>
    </source>
</evidence>
<protein>
    <submittedName>
        <fullName evidence="2">THAP domain-containing protein 9</fullName>
    </submittedName>
</protein>
<reference evidence="2 3" key="1">
    <citation type="journal article" date="2021" name="Elife">
        <title>Chloroplast acquisition without the gene transfer in kleptoplastic sea slugs, Plakobranchus ocellatus.</title>
        <authorList>
            <person name="Maeda T."/>
            <person name="Takahashi S."/>
            <person name="Yoshida T."/>
            <person name="Shimamura S."/>
            <person name="Takaki Y."/>
            <person name="Nagai Y."/>
            <person name="Toyoda A."/>
            <person name="Suzuki Y."/>
            <person name="Arimoto A."/>
            <person name="Ishii H."/>
            <person name="Satoh N."/>
            <person name="Nishiyama T."/>
            <person name="Hasebe M."/>
            <person name="Maruyama T."/>
            <person name="Minagawa J."/>
            <person name="Obokata J."/>
            <person name="Shigenobu S."/>
        </authorList>
    </citation>
    <scope>NUCLEOTIDE SEQUENCE [LARGE SCALE GENOMIC DNA]</scope>
</reference>
<accession>A0AAV4A5M4</accession>
<dbReference type="Proteomes" id="UP000735302">
    <property type="component" value="Unassembled WGS sequence"/>
</dbReference>
<organism evidence="2 3">
    <name type="scientific">Plakobranchus ocellatus</name>
    <dbReference type="NCBI Taxonomy" id="259542"/>
    <lineage>
        <taxon>Eukaryota</taxon>
        <taxon>Metazoa</taxon>
        <taxon>Spiralia</taxon>
        <taxon>Lophotrochozoa</taxon>
        <taxon>Mollusca</taxon>
        <taxon>Gastropoda</taxon>
        <taxon>Heterobranchia</taxon>
        <taxon>Euthyneura</taxon>
        <taxon>Panpulmonata</taxon>
        <taxon>Sacoglossa</taxon>
        <taxon>Placobranchoidea</taxon>
        <taxon>Plakobranchidae</taxon>
        <taxon>Plakobranchus</taxon>
    </lineage>
</organism>
<dbReference type="InterPro" id="IPR048365">
    <property type="entry name" value="TNP-like_RNaseH_N"/>
</dbReference>
<proteinExistence type="predicted"/>
<keyword evidence="3" id="KW-1185">Reference proteome</keyword>
<dbReference type="Pfam" id="PF21787">
    <property type="entry name" value="TNP-like_RNaseH_N"/>
    <property type="match status" value="1"/>
</dbReference>
<feature type="domain" description="Transposable element P transposase-like RNase H" evidence="1">
    <location>
        <begin position="2"/>
        <end position="54"/>
    </location>
</feature>
<sequence>MTPNEKICALLLDEISIKPSLTYNPHQDLVEGFENFGHFERTNTASNSALVFMRNTATYSSTQAQKAQGFVFVFMSDHEKVISGFQASAKSDRLLRGSKE</sequence>
<dbReference type="EMBL" id="BLXT01003605">
    <property type="protein sequence ID" value="GFO02557.1"/>
    <property type="molecule type" value="Genomic_DNA"/>
</dbReference>
<evidence type="ECO:0000313" key="3">
    <source>
        <dbReference type="Proteomes" id="UP000735302"/>
    </source>
</evidence>
<dbReference type="AlphaFoldDB" id="A0AAV4A5M4"/>
<comment type="caution">
    <text evidence="2">The sequence shown here is derived from an EMBL/GenBank/DDBJ whole genome shotgun (WGS) entry which is preliminary data.</text>
</comment>
<name>A0AAV4A5M4_9GAST</name>
<gene>
    <name evidence="2" type="ORF">PoB_002906200</name>
</gene>
<evidence type="ECO:0000313" key="2">
    <source>
        <dbReference type="EMBL" id="GFO02557.1"/>
    </source>
</evidence>